<dbReference type="Gene3D" id="1.20.120.1630">
    <property type="match status" value="1"/>
</dbReference>
<dbReference type="EC" id="1.3.1.22" evidence="18"/>
<comment type="catalytic activity">
    <reaction evidence="15">
        <text>5alpha-pregnane-3,20-dione + NADP(+) = progesterone + NADPH + H(+)</text>
        <dbReference type="Rhea" id="RHEA:21952"/>
        <dbReference type="ChEBI" id="CHEBI:15378"/>
        <dbReference type="ChEBI" id="CHEBI:17026"/>
        <dbReference type="ChEBI" id="CHEBI:28952"/>
        <dbReference type="ChEBI" id="CHEBI:57783"/>
        <dbReference type="ChEBI" id="CHEBI:58349"/>
        <dbReference type="EC" id="1.3.1.22"/>
    </reaction>
    <physiologicalReaction direction="right-to-left" evidence="15">
        <dbReference type="Rhea" id="RHEA:21954"/>
    </physiologicalReaction>
</comment>
<keyword evidence="4 18" id="KW-0812">Transmembrane</keyword>
<evidence type="ECO:0000256" key="10">
    <source>
        <dbReference type="ARBA" id="ARBA00022989"/>
    </source>
</evidence>
<feature type="transmembrane region" description="Helical" evidence="18">
    <location>
        <begin position="206"/>
        <end position="229"/>
    </location>
</feature>
<keyword evidence="8" id="KW-0521">NADP</keyword>
<feature type="transmembrane region" description="Helical" evidence="18">
    <location>
        <begin position="151"/>
        <end position="168"/>
    </location>
</feature>
<evidence type="ECO:0000256" key="7">
    <source>
        <dbReference type="ARBA" id="ARBA00022848"/>
    </source>
</evidence>
<evidence type="ECO:0000256" key="13">
    <source>
        <dbReference type="ARBA" id="ARBA00023136"/>
    </source>
</evidence>
<comment type="catalytic activity">
    <reaction evidence="16">
        <text>androst-4-ene-3,17-dione + NADPH + H(+) = 5alpha-androstan-3,17-dione + NADP(+)</text>
        <dbReference type="Rhea" id="RHEA:50816"/>
        <dbReference type="ChEBI" id="CHEBI:15378"/>
        <dbReference type="ChEBI" id="CHEBI:15994"/>
        <dbReference type="ChEBI" id="CHEBI:16422"/>
        <dbReference type="ChEBI" id="CHEBI:57783"/>
        <dbReference type="ChEBI" id="CHEBI:58349"/>
    </reaction>
    <physiologicalReaction direction="left-to-right" evidence="16">
        <dbReference type="Rhea" id="RHEA:50817"/>
    </physiologicalReaction>
</comment>
<evidence type="ECO:0000256" key="14">
    <source>
        <dbReference type="ARBA" id="ARBA00037789"/>
    </source>
</evidence>
<dbReference type="GO" id="GO:0007548">
    <property type="term" value="P:sex differentiation"/>
    <property type="evidence" value="ECO:0007669"/>
    <property type="project" value="UniProtKB-KW"/>
</dbReference>
<name>A0A2U9NKR4_PROAN</name>
<dbReference type="GO" id="GO:0030154">
    <property type="term" value="P:cell differentiation"/>
    <property type="evidence" value="ECO:0007669"/>
    <property type="project" value="UniProtKB-KW"/>
</dbReference>
<dbReference type="PANTHER" id="PTHR10556:SF57">
    <property type="entry name" value="3-OXO-5-ALPHA-STEROID 4-DEHYDROGENASE 1"/>
    <property type="match status" value="1"/>
</dbReference>
<keyword evidence="13 18" id="KW-0472">Membrane</keyword>
<keyword evidence="7" id="KW-0492">Microsome</keyword>
<evidence type="ECO:0000256" key="16">
    <source>
        <dbReference type="ARBA" id="ARBA00049166"/>
    </source>
</evidence>
<dbReference type="GO" id="GO:0006702">
    <property type="term" value="P:androgen biosynthetic process"/>
    <property type="evidence" value="ECO:0007669"/>
    <property type="project" value="UniProtKB-ARBA"/>
</dbReference>
<evidence type="ECO:0000256" key="4">
    <source>
        <dbReference type="ARBA" id="ARBA00022692"/>
    </source>
</evidence>
<evidence type="ECO:0000256" key="18">
    <source>
        <dbReference type="PIRNR" id="PIRNR015596"/>
    </source>
</evidence>
<evidence type="ECO:0000256" key="8">
    <source>
        <dbReference type="ARBA" id="ARBA00022857"/>
    </source>
</evidence>
<evidence type="ECO:0000256" key="5">
    <source>
        <dbReference type="ARBA" id="ARBA00022782"/>
    </source>
</evidence>
<dbReference type="InterPro" id="IPR039357">
    <property type="entry name" value="SRD5A/TECR"/>
</dbReference>
<proteinExistence type="evidence at transcript level"/>
<dbReference type="PANTHER" id="PTHR10556">
    <property type="entry name" value="3-OXO-5-ALPHA-STEROID 4-DEHYDROGENASE"/>
    <property type="match status" value="1"/>
</dbReference>
<feature type="transmembrane region" description="Helical" evidence="18">
    <location>
        <begin position="111"/>
        <end position="130"/>
    </location>
</feature>
<dbReference type="AlphaFoldDB" id="A0A2U9NKR4"/>
<keyword evidence="10 18" id="KW-1133">Transmembrane helix</keyword>
<accession>A0A2U9NKR4</accession>
<protein>
    <recommendedName>
        <fullName evidence="18">3-oxo-5alpha-steroid 4-dehydrogenase (NADP(+))</fullName>
        <ecNumber evidence="18">1.3.1.22</ecNumber>
    </recommendedName>
</protein>
<dbReference type="PROSITE" id="PS50244">
    <property type="entry name" value="S5A_REDUCTASE"/>
    <property type="match status" value="1"/>
</dbReference>
<keyword evidence="9" id="KW-0726">Sexual differentiation</keyword>
<evidence type="ECO:0000256" key="2">
    <source>
        <dbReference type="ARBA" id="ARBA00004477"/>
    </source>
</evidence>
<feature type="transmembrane region" description="Helical" evidence="18">
    <location>
        <begin position="86"/>
        <end position="105"/>
    </location>
</feature>
<comment type="function">
    <text evidence="14">Converts testosterone into 5-alpha-dihydrotestosterone and progesterone or corticosterone into their corresponding 5-alpha-3-oxosteroids. It plays a central role in sexual differentiation and androgen physiology.</text>
</comment>
<evidence type="ECO:0000256" key="11">
    <source>
        <dbReference type="ARBA" id="ARBA00023002"/>
    </source>
</evidence>
<comment type="catalytic activity">
    <reaction evidence="18">
        <text>a 3-oxo-5alpha-steroid + NADP(+) = a 3-oxo-Delta(4)-steroid + NADPH + H(+)</text>
        <dbReference type="Rhea" id="RHEA:54384"/>
        <dbReference type="ChEBI" id="CHEBI:13601"/>
        <dbReference type="ChEBI" id="CHEBI:15378"/>
        <dbReference type="ChEBI" id="CHEBI:47909"/>
        <dbReference type="ChEBI" id="CHEBI:57783"/>
        <dbReference type="ChEBI" id="CHEBI:58349"/>
        <dbReference type="EC" id="1.3.1.22"/>
    </reaction>
</comment>
<dbReference type="FunFam" id="1.20.120.1630:FF:000002">
    <property type="entry name" value="Steroid 5 alpha-reductase 1"/>
    <property type="match status" value="1"/>
</dbReference>
<evidence type="ECO:0000256" key="17">
    <source>
        <dbReference type="ARBA" id="ARBA00049397"/>
    </source>
</evidence>
<comment type="catalytic activity">
    <reaction evidence="17">
        <text>17beta-hydroxy-5alpha-androstan-3-one + NADP(+) = testosterone + NADPH + H(+)</text>
        <dbReference type="Rhea" id="RHEA:50820"/>
        <dbReference type="ChEBI" id="CHEBI:15378"/>
        <dbReference type="ChEBI" id="CHEBI:16330"/>
        <dbReference type="ChEBI" id="CHEBI:17347"/>
        <dbReference type="ChEBI" id="CHEBI:57783"/>
        <dbReference type="ChEBI" id="CHEBI:58349"/>
        <dbReference type="EC" id="1.3.1.22"/>
    </reaction>
    <physiologicalReaction direction="right-to-left" evidence="17">
        <dbReference type="Rhea" id="RHEA:50822"/>
    </physiologicalReaction>
</comment>
<evidence type="ECO:0000256" key="9">
    <source>
        <dbReference type="ARBA" id="ARBA00022928"/>
    </source>
</evidence>
<organism evidence="20">
    <name type="scientific">Protopterus annectens</name>
    <name type="common">African lungfish</name>
    <dbReference type="NCBI Taxonomy" id="7888"/>
    <lineage>
        <taxon>Eukaryota</taxon>
        <taxon>Metazoa</taxon>
        <taxon>Chordata</taxon>
        <taxon>Craniata</taxon>
        <taxon>Vertebrata</taxon>
        <taxon>Euteleostomi</taxon>
        <taxon>Dipnomorpha</taxon>
        <taxon>Ceratodontiformes</taxon>
        <taxon>Lepidosirenoidei</taxon>
        <taxon>Protopteridae</taxon>
        <taxon>Protopterus</taxon>
    </lineage>
</organism>
<keyword evidence="5" id="KW-0221">Differentiation</keyword>
<evidence type="ECO:0000256" key="6">
    <source>
        <dbReference type="ARBA" id="ARBA00022824"/>
    </source>
</evidence>
<comment type="subcellular location">
    <subcellularLocation>
        <location evidence="2">Endoplasmic reticulum membrane</location>
        <topology evidence="2">Multi-pass membrane protein</topology>
    </subcellularLocation>
    <subcellularLocation>
        <location evidence="1">Microsome membrane</location>
        <topology evidence="1">Multi-pass membrane protein</topology>
    </subcellularLocation>
</comment>
<keyword evidence="11" id="KW-0560">Oxidoreductase</keyword>
<dbReference type="InterPro" id="IPR016636">
    <property type="entry name" value="3-oxo-5-alpha-steroid_4-DH"/>
</dbReference>
<evidence type="ECO:0000256" key="15">
    <source>
        <dbReference type="ARBA" id="ARBA00048292"/>
    </source>
</evidence>
<dbReference type="PIRSF" id="PIRSF015596">
    <property type="entry name" value="5_alpha-SR2"/>
    <property type="match status" value="1"/>
</dbReference>
<sequence>MTMNEINGVQLLEYMSWCMIFSGILAFVVLQFVNIPYGRQASSAFGFPVNVKLAWFVQEIPSLAVPAVFIILGTPATRFSQPSNQILIAMFLTHYVQRALIYPFLIRGGKATPFIPFILAFIFCMYNGYLQGRYLSQCGIYPEDWITDPRFIVGFVLWLAGLLLNLHSDHVLRTLRKPGEMGYKIPRGGMFEYVSGANFLGEIIEWTGFAVACWSLQSAAFAVFTFLILSTRAKQHHKWYLQKFEDYPKSRKILVPFLY</sequence>
<feature type="transmembrane region" description="Helical" evidence="18">
    <location>
        <begin position="53"/>
        <end position="74"/>
    </location>
</feature>
<dbReference type="GO" id="GO:0047751">
    <property type="term" value="F:3-oxo-5-alpha-steroid 4-dehydrogenase (NADP+) activity"/>
    <property type="evidence" value="ECO:0007669"/>
    <property type="project" value="UniProtKB-EC"/>
</dbReference>
<evidence type="ECO:0000256" key="12">
    <source>
        <dbReference type="ARBA" id="ARBA00023098"/>
    </source>
</evidence>
<comment type="similarity">
    <text evidence="3 18">Belongs to the steroid 5-alpha reductase family.</text>
</comment>
<keyword evidence="6" id="KW-0256">Endoplasmic reticulum</keyword>
<dbReference type="EMBL" id="MH329990">
    <property type="protein sequence ID" value="AWT24657.1"/>
    <property type="molecule type" value="mRNA"/>
</dbReference>
<evidence type="ECO:0000259" key="19">
    <source>
        <dbReference type="Pfam" id="PF02544"/>
    </source>
</evidence>
<dbReference type="InterPro" id="IPR001104">
    <property type="entry name" value="3-oxo-5_a-steroid_4-DH_C"/>
</dbReference>
<evidence type="ECO:0000313" key="20">
    <source>
        <dbReference type="EMBL" id="AWT24657.1"/>
    </source>
</evidence>
<feature type="transmembrane region" description="Helical" evidence="18">
    <location>
        <begin position="12"/>
        <end position="33"/>
    </location>
</feature>
<reference evidence="20" key="1">
    <citation type="journal article" date="2018" name="Genome Biol. Evol.">
        <title>A Comparative View on Sex Differentiation and Gametogenesis Genes in Lungfish and Coelacanths.</title>
        <authorList>
            <person name="Biscotti M.A."/>
            <person name="Adolfi M.C."/>
            <person name="Barucca M."/>
            <person name="Forconi M."/>
            <person name="Pallavicini A."/>
            <person name="Gerdol M."/>
            <person name="Canapa A."/>
            <person name="Schartl M."/>
        </authorList>
    </citation>
    <scope>NUCLEOTIDE SEQUENCE</scope>
</reference>
<dbReference type="GO" id="GO:0005789">
    <property type="term" value="C:endoplasmic reticulum membrane"/>
    <property type="evidence" value="ECO:0007669"/>
    <property type="project" value="UniProtKB-SubCell"/>
</dbReference>
<evidence type="ECO:0000256" key="1">
    <source>
        <dbReference type="ARBA" id="ARBA00004154"/>
    </source>
</evidence>
<feature type="domain" description="3-oxo-5-alpha-steroid 4-dehydrogenase C-terminal" evidence="19">
    <location>
        <begin position="112"/>
        <end position="259"/>
    </location>
</feature>
<evidence type="ECO:0000256" key="3">
    <source>
        <dbReference type="ARBA" id="ARBA00007742"/>
    </source>
</evidence>
<dbReference type="Pfam" id="PF02544">
    <property type="entry name" value="Steroid_dh"/>
    <property type="match status" value="1"/>
</dbReference>
<keyword evidence="12" id="KW-0443">Lipid metabolism</keyword>